<keyword evidence="3" id="KW-0862">Zinc</keyword>
<accession>A0A5M3N7I5</accession>
<dbReference type="GeneID" id="19204594"/>
<protein>
    <recommendedName>
        <fullName evidence="5">MYND-type domain-containing protein</fullName>
    </recommendedName>
</protein>
<dbReference type="SUPFAM" id="SSF144232">
    <property type="entry name" value="HIT/MYND zinc finger-like"/>
    <property type="match status" value="1"/>
</dbReference>
<organism evidence="6 7">
    <name type="scientific">Coniophora puteana (strain RWD-64-598)</name>
    <name type="common">Brown rot fungus</name>
    <dbReference type="NCBI Taxonomy" id="741705"/>
    <lineage>
        <taxon>Eukaryota</taxon>
        <taxon>Fungi</taxon>
        <taxon>Dikarya</taxon>
        <taxon>Basidiomycota</taxon>
        <taxon>Agaricomycotina</taxon>
        <taxon>Agaricomycetes</taxon>
        <taxon>Agaricomycetidae</taxon>
        <taxon>Boletales</taxon>
        <taxon>Coniophorineae</taxon>
        <taxon>Coniophoraceae</taxon>
        <taxon>Coniophora</taxon>
    </lineage>
</organism>
<keyword evidence="2 4" id="KW-0863">Zinc-finger</keyword>
<dbReference type="GO" id="GO:0008270">
    <property type="term" value="F:zinc ion binding"/>
    <property type="evidence" value="ECO:0007669"/>
    <property type="project" value="UniProtKB-KW"/>
</dbReference>
<dbReference type="InterPro" id="IPR002893">
    <property type="entry name" value="Znf_MYND"/>
</dbReference>
<dbReference type="RefSeq" id="XP_007763800.1">
    <property type="nucleotide sequence ID" value="XM_007765610.1"/>
</dbReference>
<proteinExistence type="predicted"/>
<dbReference type="Proteomes" id="UP000053558">
    <property type="component" value="Unassembled WGS sequence"/>
</dbReference>
<dbReference type="PROSITE" id="PS50865">
    <property type="entry name" value="ZF_MYND_2"/>
    <property type="match status" value="1"/>
</dbReference>
<dbReference type="OrthoDB" id="432970at2759"/>
<evidence type="ECO:0000313" key="6">
    <source>
        <dbReference type="EMBL" id="EIW87248.1"/>
    </source>
</evidence>
<evidence type="ECO:0000256" key="4">
    <source>
        <dbReference type="PROSITE-ProRule" id="PRU00134"/>
    </source>
</evidence>
<evidence type="ECO:0000256" key="2">
    <source>
        <dbReference type="ARBA" id="ARBA00022771"/>
    </source>
</evidence>
<feature type="domain" description="MYND-type" evidence="5">
    <location>
        <begin position="292"/>
        <end position="337"/>
    </location>
</feature>
<dbReference type="Gene3D" id="6.10.140.2220">
    <property type="match status" value="1"/>
</dbReference>
<dbReference type="Pfam" id="PF01753">
    <property type="entry name" value="zf-MYND"/>
    <property type="match status" value="1"/>
</dbReference>
<dbReference type="AlphaFoldDB" id="A0A5M3N7I5"/>
<evidence type="ECO:0000313" key="7">
    <source>
        <dbReference type="Proteomes" id="UP000053558"/>
    </source>
</evidence>
<sequence>MCEASHNPDRMDIAKSLWVKRGLPVTHLRTNRRQWALDWEKGIRLVCHSPEDSEAGLGSIVVFRELALSLLLNRRRRKLDRNDYRKLRDARERIEETFKRTKRILDIFANPQRKLEHSDEYEYFKIISTDARLEIILEGFEEACWHSWAGQDARLLCPELNTDDLLKRRGQALTDFYEKCFQAANAGGLENFDKVIVRSEWWKSAYGNGSMVLNATPEASKWCYEFLTCIRAHFILHFIVYSSKNMSEKYRGVIKDPTSESVVARRMQLNLGLAATRELMTNKWPSRSSVPCENCGRGAKDVKFMLCAGCKRDLDFEVHYCSRECQKADWKRHRVSCGKHKVSKYRWSEYKFSKALQLQIRVQYAYPEAQYILFRRDSFPAAFMVSFATDLEKAGLFATALGALLTSASKPYLGPVAKWLVDAVDKDENVQSEISREDIIAQLTEEYEVDVRSCLEHVEAELAMDDDEGAFRGMLIEPVTSSGVVDEDMEEKSS</sequence>
<dbReference type="EMBL" id="JH711573">
    <property type="protein sequence ID" value="EIW87248.1"/>
    <property type="molecule type" value="Genomic_DNA"/>
</dbReference>
<name>A0A5M3N7I5_CONPW</name>
<comment type="caution">
    <text evidence="6">The sequence shown here is derived from an EMBL/GenBank/DDBJ whole genome shotgun (WGS) entry which is preliminary data.</text>
</comment>
<evidence type="ECO:0000259" key="5">
    <source>
        <dbReference type="PROSITE" id="PS50865"/>
    </source>
</evidence>
<keyword evidence="1" id="KW-0479">Metal-binding</keyword>
<reference evidence="7" key="1">
    <citation type="journal article" date="2012" name="Science">
        <title>The Paleozoic origin of enzymatic lignin decomposition reconstructed from 31 fungal genomes.</title>
        <authorList>
            <person name="Floudas D."/>
            <person name="Binder M."/>
            <person name="Riley R."/>
            <person name="Barry K."/>
            <person name="Blanchette R.A."/>
            <person name="Henrissat B."/>
            <person name="Martinez A.T."/>
            <person name="Otillar R."/>
            <person name="Spatafora J.W."/>
            <person name="Yadav J.S."/>
            <person name="Aerts A."/>
            <person name="Benoit I."/>
            <person name="Boyd A."/>
            <person name="Carlson A."/>
            <person name="Copeland A."/>
            <person name="Coutinho P.M."/>
            <person name="de Vries R.P."/>
            <person name="Ferreira P."/>
            <person name="Findley K."/>
            <person name="Foster B."/>
            <person name="Gaskell J."/>
            <person name="Glotzer D."/>
            <person name="Gorecki P."/>
            <person name="Heitman J."/>
            <person name="Hesse C."/>
            <person name="Hori C."/>
            <person name="Igarashi K."/>
            <person name="Jurgens J.A."/>
            <person name="Kallen N."/>
            <person name="Kersten P."/>
            <person name="Kohler A."/>
            <person name="Kuees U."/>
            <person name="Kumar T.K.A."/>
            <person name="Kuo A."/>
            <person name="LaButti K."/>
            <person name="Larrondo L.F."/>
            <person name="Lindquist E."/>
            <person name="Ling A."/>
            <person name="Lombard V."/>
            <person name="Lucas S."/>
            <person name="Lundell T."/>
            <person name="Martin R."/>
            <person name="McLaughlin D.J."/>
            <person name="Morgenstern I."/>
            <person name="Morin E."/>
            <person name="Murat C."/>
            <person name="Nagy L.G."/>
            <person name="Nolan M."/>
            <person name="Ohm R.A."/>
            <person name="Patyshakuliyeva A."/>
            <person name="Rokas A."/>
            <person name="Ruiz-Duenas F.J."/>
            <person name="Sabat G."/>
            <person name="Salamov A."/>
            <person name="Samejima M."/>
            <person name="Schmutz J."/>
            <person name="Slot J.C."/>
            <person name="St John F."/>
            <person name="Stenlid J."/>
            <person name="Sun H."/>
            <person name="Sun S."/>
            <person name="Syed K."/>
            <person name="Tsang A."/>
            <person name="Wiebenga A."/>
            <person name="Young D."/>
            <person name="Pisabarro A."/>
            <person name="Eastwood D.C."/>
            <person name="Martin F."/>
            <person name="Cullen D."/>
            <person name="Grigoriev I.V."/>
            <person name="Hibbett D.S."/>
        </authorList>
    </citation>
    <scope>NUCLEOTIDE SEQUENCE [LARGE SCALE GENOMIC DNA]</scope>
    <source>
        <strain evidence="7">RWD-64-598 SS2</strain>
    </source>
</reference>
<evidence type="ECO:0000256" key="1">
    <source>
        <dbReference type="ARBA" id="ARBA00022723"/>
    </source>
</evidence>
<evidence type="ECO:0000256" key="3">
    <source>
        <dbReference type="ARBA" id="ARBA00022833"/>
    </source>
</evidence>
<keyword evidence="7" id="KW-1185">Reference proteome</keyword>
<gene>
    <name evidence="6" type="ORF">CONPUDRAFT_161833</name>
</gene>
<dbReference type="KEGG" id="cput:CONPUDRAFT_161833"/>